<feature type="transmembrane region" description="Helical" evidence="12">
    <location>
        <begin position="336"/>
        <end position="356"/>
    </location>
</feature>
<evidence type="ECO:0000256" key="9">
    <source>
        <dbReference type="ARBA" id="ARBA00023242"/>
    </source>
</evidence>
<sequence>MDVGLLLQHSQYALPVGIVLICAILVFAFGFKKAEQPPFAQLSVGSDVDRKFANKKRSKIKEKKSANGQIATEKASPTKKSVSTKIDASKKAASKTDDIEGKLKERKQEENKISVTKKDKDQVILKDGKENKIEQVKNKKTWRDLFQEKPVDFDEGDWEQAYSRKDKKNKKKEEESPSKKNKKSTKKVDLINEEVTKSKVSEKVEIKDKIAKETENKELKEKDKKDVILTPISNELINKEKEHQKEEQTKVILKLDNTIQEQKTKNKDDNTEKDSDNIEEKSSKVIQEKSGSVFDELGVLLGFISVCTAVGAWHWLTDPNTPAVSFTQSLCNHPFFAIASIILVILFMMGVHRRVIAPSIITQRARSVLGNFNMSCDDTGKLILKPTRSRHHE</sequence>
<dbReference type="Pfam" id="PF09771">
    <property type="entry name" value="Tmemb_18A"/>
    <property type="match status" value="1"/>
</dbReference>
<organism evidence="13 14">
    <name type="scientific">Eufriesea mexicana</name>
    <dbReference type="NCBI Taxonomy" id="516756"/>
    <lineage>
        <taxon>Eukaryota</taxon>
        <taxon>Metazoa</taxon>
        <taxon>Ecdysozoa</taxon>
        <taxon>Arthropoda</taxon>
        <taxon>Hexapoda</taxon>
        <taxon>Insecta</taxon>
        <taxon>Pterygota</taxon>
        <taxon>Neoptera</taxon>
        <taxon>Endopterygota</taxon>
        <taxon>Hymenoptera</taxon>
        <taxon>Apocrita</taxon>
        <taxon>Aculeata</taxon>
        <taxon>Apoidea</taxon>
        <taxon>Anthophila</taxon>
        <taxon>Apidae</taxon>
        <taxon>Eufriesea</taxon>
    </lineage>
</organism>
<evidence type="ECO:0000256" key="10">
    <source>
        <dbReference type="ARBA" id="ARBA00030458"/>
    </source>
</evidence>
<gene>
    <name evidence="13" type="ORF">WN48_03156</name>
</gene>
<evidence type="ECO:0000313" key="14">
    <source>
        <dbReference type="Proteomes" id="UP000250275"/>
    </source>
</evidence>
<dbReference type="Proteomes" id="UP000250275">
    <property type="component" value="Unassembled WGS sequence"/>
</dbReference>
<comment type="subcellular location">
    <subcellularLocation>
        <location evidence="2">Cytoplasm</location>
    </subcellularLocation>
    <subcellularLocation>
        <location evidence="1">Nucleus membrane</location>
        <topology evidence="1">Multi-pass membrane protein</topology>
    </subcellularLocation>
</comment>
<keyword evidence="9" id="KW-0539">Nucleus</keyword>
<feature type="compositionally biased region" description="Basic and acidic residues" evidence="11">
    <location>
        <begin position="262"/>
        <end position="283"/>
    </location>
</feature>
<keyword evidence="14" id="KW-1185">Reference proteome</keyword>
<dbReference type="GO" id="GO:0005737">
    <property type="term" value="C:cytoplasm"/>
    <property type="evidence" value="ECO:0007669"/>
    <property type="project" value="UniProtKB-SubCell"/>
</dbReference>
<protein>
    <recommendedName>
        <fullName evidence="10">Transmembrane protein 188</fullName>
    </recommendedName>
</protein>
<name>A0A310SF47_9HYME</name>
<evidence type="ECO:0000256" key="6">
    <source>
        <dbReference type="ARBA" id="ARBA00022989"/>
    </source>
</evidence>
<evidence type="ECO:0000256" key="2">
    <source>
        <dbReference type="ARBA" id="ARBA00004496"/>
    </source>
</evidence>
<accession>A0A310SF47</accession>
<evidence type="ECO:0000256" key="12">
    <source>
        <dbReference type="SAM" id="Phobius"/>
    </source>
</evidence>
<evidence type="ECO:0000256" key="5">
    <source>
        <dbReference type="ARBA" id="ARBA00022692"/>
    </source>
</evidence>
<dbReference type="InterPro" id="IPR019168">
    <property type="entry name" value="NEP1-R1"/>
</dbReference>
<feature type="region of interest" description="Disordered" evidence="11">
    <location>
        <begin position="55"/>
        <end position="114"/>
    </location>
</feature>
<evidence type="ECO:0000256" key="1">
    <source>
        <dbReference type="ARBA" id="ARBA00004232"/>
    </source>
</evidence>
<evidence type="ECO:0000256" key="3">
    <source>
        <dbReference type="ARBA" id="ARBA00010998"/>
    </source>
</evidence>
<keyword evidence="5 12" id="KW-0812">Transmembrane</keyword>
<dbReference type="PANTHER" id="PTHR20996">
    <property type="entry name" value="NUCLEAR ENVELOPE PHOSPHATASE-REGULATORY SUBUNIT 1"/>
    <property type="match status" value="1"/>
</dbReference>
<reference evidence="13 14" key="1">
    <citation type="submission" date="2015-07" db="EMBL/GenBank/DDBJ databases">
        <title>The genome of Eufriesea mexicana.</title>
        <authorList>
            <person name="Pan H."/>
            <person name="Kapheim K."/>
        </authorList>
    </citation>
    <scope>NUCLEOTIDE SEQUENCE [LARGE SCALE GENOMIC DNA]</scope>
    <source>
        <strain evidence="13">0111107269</strain>
        <tissue evidence="13">Whole body</tissue>
    </source>
</reference>
<dbReference type="OrthoDB" id="6381830at2759"/>
<dbReference type="GO" id="GO:0071595">
    <property type="term" value="C:Nem1-Spo7 phosphatase complex"/>
    <property type="evidence" value="ECO:0007669"/>
    <property type="project" value="InterPro"/>
</dbReference>
<feature type="region of interest" description="Disordered" evidence="11">
    <location>
        <begin position="261"/>
        <end position="283"/>
    </location>
</feature>
<keyword evidence="6 12" id="KW-1133">Transmembrane helix</keyword>
<dbReference type="AlphaFoldDB" id="A0A310SF47"/>
<feature type="region of interest" description="Disordered" evidence="11">
    <location>
        <begin position="156"/>
        <end position="192"/>
    </location>
</feature>
<evidence type="ECO:0000256" key="4">
    <source>
        <dbReference type="ARBA" id="ARBA00022490"/>
    </source>
</evidence>
<keyword evidence="7" id="KW-0443">Lipid metabolism</keyword>
<keyword evidence="8 12" id="KW-0472">Membrane</keyword>
<evidence type="ECO:0000256" key="11">
    <source>
        <dbReference type="SAM" id="MobiDB-lite"/>
    </source>
</evidence>
<dbReference type="PANTHER" id="PTHR20996:SF1">
    <property type="entry name" value="NUCLEAR ENVELOPE PHOSPHATASE-REGULATORY SUBUNIT 1"/>
    <property type="match status" value="1"/>
</dbReference>
<dbReference type="GO" id="GO:0006629">
    <property type="term" value="P:lipid metabolic process"/>
    <property type="evidence" value="ECO:0007669"/>
    <property type="project" value="UniProtKB-KW"/>
</dbReference>
<proteinExistence type="inferred from homology"/>
<feature type="transmembrane region" description="Helical" evidence="12">
    <location>
        <begin position="297"/>
        <end position="316"/>
    </location>
</feature>
<dbReference type="GO" id="GO:0031965">
    <property type="term" value="C:nuclear membrane"/>
    <property type="evidence" value="ECO:0007669"/>
    <property type="project" value="UniProtKB-SubCell"/>
</dbReference>
<evidence type="ECO:0000256" key="7">
    <source>
        <dbReference type="ARBA" id="ARBA00023098"/>
    </source>
</evidence>
<feature type="transmembrane region" description="Helical" evidence="12">
    <location>
        <begin position="12"/>
        <end position="31"/>
    </location>
</feature>
<feature type="non-terminal residue" evidence="13">
    <location>
        <position position="393"/>
    </location>
</feature>
<dbReference type="EMBL" id="KQ761834">
    <property type="protein sequence ID" value="OAD56693.1"/>
    <property type="molecule type" value="Genomic_DNA"/>
</dbReference>
<feature type="compositionally biased region" description="Basic and acidic residues" evidence="11">
    <location>
        <begin position="87"/>
        <end position="114"/>
    </location>
</feature>
<comment type="similarity">
    <text evidence="3">Belongs to the CNEP1R1 family.</text>
</comment>
<evidence type="ECO:0000256" key="8">
    <source>
        <dbReference type="ARBA" id="ARBA00023136"/>
    </source>
</evidence>
<evidence type="ECO:0000313" key="13">
    <source>
        <dbReference type="EMBL" id="OAD56693.1"/>
    </source>
</evidence>
<keyword evidence="4" id="KW-0963">Cytoplasm</keyword>